<dbReference type="AlphaFoldDB" id="A0AAF0ZPS9"/>
<proteinExistence type="predicted"/>
<dbReference type="Proteomes" id="UP001234989">
    <property type="component" value="Chromosome 9"/>
</dbReference>
<evidence type="ECO:0000313" key="1">
    <source>
        <dbReference type="EMBL" id="WMV44584.1"/>
    </source>
</evidence>
<dbReference type="PANTHER" id="PTHR11439:SF481">
    <property type="entry name" value="REVERSE TRANSCRIPTASE TY1_COPIA-TYPE DOMAIN-CONTAINING PROTEIN"/>
    <property type="match status" value="1"/>
</dbReference>
<gene>
    <name evidence="1" type="ORF">MTR67_037969</name>
</gene>
<protein>
    <recommendedName>
        <fullName evidence="3">Mitochondrial protein</fullName>
    </recommendedName>
</protein>
<evidence type="ECO:0008006" key="3">
    <source>
        <dbReference type="Google" id="ProtNLM"/>
    </source>
</evidence>
<keyword evidence="2" id="KW-1185">Reference proteome</keyword>
<dbReference type="PANTHER" id="PTHR11439">
    <property type="entry name" value="GAG-POL-RELATED RETROTRANSPOSON"/>
    <property type="match status" value="1"/>
</dbReference>
<name>A0AAF0ZPS9_SOLVR</name>
<organism evidence="1 2">
    <name type="scientific">Solanum verrucosum</name>
    <dbReference type="NCBI Taxonomy" id="315347"/>
    <lineage>
        <taxon>Eukaryota</taxon>
        <taxon>Viridiplantae</taxon>
        <taxon>Streptophyta</taxon>
        <taxon>Embryophyta</taxon>
        <taxon>Tracheophyta</taxon>
        <taxon>Spermatophyta</taxon>
        <taxon>Magnoliopsida</taxon>
        <taxon>eudicotyledons</taxon>
        <taxon>Gunneridae</taxon>
        <taxon>Pentapetalae</taxon>
        <taxon>asterids</taxon>
        <taxon>lamiids</taxon>
        <taxon>Solanales</taxon>
        <taxon>Solanaceae</taxon>
        <taxon>Solanoideae</taxon>
        <taxon>Solaneae</taxon>
        <taxon>Solanum</taxon>
    </lineage>
</organism>
<sequence>MAYFDGIVSQFMQCPRSSHLDAARRILRYVKSPLDYGLMYIRHEKFVLNGFIDADWAEDTNDRHSTSGSWFLGANKKQQVGCDNESAIKLALNPIFHGTINIQEESDYGSCLVL</sequence>
<dbReference type="EMBL" id="CP133620">
    <property type="protein sequence ID" value="WMV44584.1"/>
    <property type="molecule type" value="Genomic_DNA"/>
</dbReference>
<reference evidence="1" key="1">
    <citation type="submission" date="2023-08" db="EMBL/GenBank/DDBJ databases">
        <title>A de novo genome assembly of Solanum verrucosum Schlechtendal, a Mexican diploid species geographically isolated from the other diploid A-genome species in potato relatives.</title>
        <authorList>
            <person name="Hosaka K."/>
        </authorList>
    </citation>
    <scope>NUCLEOTIDE SEQUENCE</scope>
    <source>
        <tissue evidence="1">Young leaves</tissue>
    </source>
</reference>
<evidence type="ECO:0000313" key="2">
    <source>
        <dbReference type="Proteomes" id="UP001234989"/>
    </source>
</evidence>
<accession>A0AAF0ZPS9</accession>